<evidence type="ECO:0000256" key="4">
    <source>
        <dbReference type="ARBA" id="ARBA00022485"/>
    </source>
</evidence>
<keyword evidence="8" id="KW-0456">Lyase</keyword>
<name>A0A7S3PQD4_9STRA</name>
<dbReference type="InterPro" id="IPR029009">
    <property type="entry name" value="ASB_dom_sf"/>
</dbReference>
<evidence type="ECO:0000256" key="1">
    <source>
        <dbReference type="ARBA" id="ARBA00001966"/>
    </source>
</evidence>
<dbReference type="InterPro" id="IPR005130">
    <property type="entry name" value="Ser_deHydtase-like_asu"/>
</dbReference>
<keyword evidence="7" id="KW-0411">Iron-sulfur</keyword>
<keyword evidence="5" id="KW-0479">Metal-binding</keyword>
<keyword evidence="4" id="KW-0004">4Fe-4S</keyword>
<evidence type="ECO:0000256" key="8">
    <source>
        <dbReference type="ARBA" id="ARBA00023239"/>
    </source>
</evidence>
<evidence type="ECO:0000256" key="5">
    <source>
        <dbReference type="ARBA" id="ARBA00022723"/>
    </source>
</evidence>
<dbReference type="Pfam" id="PF03313">
    <property type="entry name" value="SDH_alpha"/>
    <property type="match status" value="1"/>
</dbReference>
<evidence type="ECO:0000256" key="3">
    <source>
        <dbReference type="ARBA" id="ARBA00022432"/>
    </source>
</evidence>
<evidence type="ECO:0000256" key="7">
    <source>
        <dbReference type="ARBA" id="ARBA00023014"/>
    </source>
</evidence>
<feature type="domain" description="Serine dehydratase-like alpha subunit" evidence="9">
    <location>
        <begin position="292"/>
        <end position="543"/>
    </location>
</feature>
<protein>
    <recommendedName>
        <fullName evidence="9">Serine dehydratase-like alpha subunit domain-containing protein</fullName>
    </recommendedName>
</protein>
<dbReference type="GO" id="GO:0051539">
    <property type="term" value="F:4 iron, 4 sulfur cluster binding"/>
    <property type="evidence" value="ECO:0007669"/>
    <property type="project" value="UniProtKB-KW"/>
</dbReference>
<dbReference type="GO" id="GO:0006094">
    <property type="term" value="P:gluconeogenesis"/>
    <property type="evidence" value="ECO:0007669"/>
    <property type="project" value="UniProtKB-KW"/>
</dbReference>
<evidence type="ECO:0000313" key="10">
    <source>
        <dbReference type="EMBL" id="CAE0447212.1"/>
    </source>
</evidence>
<proteinExistence type="predicted"/>
<gene>
    <name evidence="10" type="ORF">ASTO00021_LOCUS17191</name>
</gene>
<dbReference type="InterPro" id="IPR051318">
    <property type="entry name" value="Fe-S_L-Ser"/>
</dbReference>
<dbReference type="SUPFAM" id="SSF143548">
    <property type="entry name" value="Serine metabolism enzymes domain"/>
    <property type="match status" value="1"/>
</dbReference>
<evidence type="ECO:0000256" key="2">
    <source>
        <dbReference type="ARBA" id="ARBA00004742"/>
    </source>
</evidence>
<dbReference type="PANTHER" id="PTHR30182:SF1">
    <property type="entry name" value="L-SERINE DEHYDRATASE 1"/>
    <property type="match status" value="1"/>
</dbReference>
<dbReference type="GO" id="GO:0046872">
    <property type="term" value="F:metal ion binding"/>
    <property type="evidence" value="ECO:0007669"/>
    <property type="project" value="UniProtKB-KW"/>
</dbReference>
<evidence type="ECO:0000259" key="9">
    <source>
        <dbReference type="Pfam" id="PF03313"/>
    </source>
</evidence>
<keyword evidence="6" id="KW-0408">Iron</keyword>
<dbReference type="PANTHER" id="PTHR30182">
    <property type="entry name" value="L-SERINE DEHYDRATASE"/>
    <property type="match status" value="1"/>
</dbReference>
<accession>A0A7S3PQD4</accession>
<dbReference type="Gene3D" id="3.30.1330.90">
    <property type="entry name" value="D-3-phosphoglycerate dehydrogenase, domain 3"/>
    <property type="match status" value="1"/>
</dbReference>
<comment type="cofactor">
    <cofactor evidence="1">
        <name>[4Fe-4S] cluster</name>
        <dbReference type="ChEBI" id="CHEBI:49883"/>
    </cofactor>
</comment>
<sequence>MPNTNVSIFNDVMGPIMRGPSSSHTAAANRIGRILRPFCMSLTANNHASSESTENEILVMVKYDPAGSLATTAGPQGSNIGLAAGILGFDCKDERLKDSETLLELSGISFTTEIGIIGENDHPNTYHITIKNPKTGGSHWMIALSTGGGAIHIQSVDGVNIDSKGDRHMCLLYVSHSSAALLSQKLAAKQISCRKWINVCHRHERVRYSKEEQEANEKIQMILIESLGPIDIESISDDIAVLCAAVIMIPCVMPVPRPEDINLPFTTCSEMQSWMGNNHCVIGEWLPFELACQYESARSGLKTTEIVEKMAEIVDIYDESIKTGLRGTTFEDRILGAQSVIYKQNLEKNGTLYDLGLIDSVILYTSAFMEMKSSFGLIVAGPTAGSCGTVPGCIIAAGKKLGKDRTDMARALLVCGLVGVFIATKSTFAAEEGGCQAECGAAGAMAAAGLVALKGGDTRQCFVASSLTLQSLLGMVCDPIGNRVEAPCLMRNVCAASMACSSANMAMSNYTAVIPFDEVIAAHWEICKAMPRSLRCTGLGGLAAQPSARKIEEELLKGRGCSSCSCSTPFNTY</sequence>
<dbReference type="AlphaFoldDB" id="A0A7S3PQD4"/>
<dbReference type="EMBL" id="HBIN01022369">
    <property type="protein sequence ID" value="CAE0447212.1"/>
    <property type="molecule type" value="Transcribed_RNA"/>
</dbReference>
<keyword evidence="3" id="KW-0312">Gluconeogenesis</keyword>
<organism evidence="10">
    <name type="scientific">Aplanochytrium stocchinoi</name>
    <dbReference type="NCBI Taxonomy" id="215587"/>
    <lineage>
        <taxon>Eukaryota</taxon>
        <taxon>Sar</taxon>
        <taxon>Stramenopiles</taxon>
        <taxon>Bigyra</taxon>
        <taxon>Labyrinthulomycetes</taxon>
        <taxon>Thraustochytrida</taxon>
        <taxon>Thraustochytriidae</taxon>
        <taxon>Aplanochytrium</taxon>
    </lineage>
</organism>
<reference evidence="10" key="1">
    <citation type="submission" date="2021-01" db="EMBL/GenBank/DDBJ databases">
        <authorList>
            <person name="Corre E."/>
            <person name="Pelletier E."/>
            <person name="Niang G."/>
            <person name="Scheremetjew M."/>
            <person name="Finn R."/>
            <person name="Kale V."/>
            <person name="Holt S."/>
            <person name="Cochrane G."/>
            <person name="Meng A."/>
            <person name="Brown T."/>
            <person name="Cohen L."/>
        </authorList>
    </citation>
    <scope>NUCLEOTIDE SEQUENCE</scope>
    <source>
        <strain evidence="10">GSBS06</strain>
    </source>
</reference>
<evidence type="ECO:0000256" key="6">
    <source>
        <dbReference type="ARBA" id="ARBA00023004"/>
    </source>
</evidence>
<dbReference type="GO" id="GO:0003941">
    <property type="term" value="F:L-serine ammonia-lyase activity"/>
    <property type="evidence" value="ECO:0007669"/>
    <property type="project" value="TreeGrafter"/>
</dbReference>
<comment type="pathway">
    <text evidence="2">Carbohydrate biosynthesis; gluconeogenesis.</text>
</comment>